<keyword evidence="2" id="KW-1185">Reference proteome</keyword>
<dbReference type="RefSeq" id="WP_409096885.1">
    <property type="nucleotide sequence ID" value="NZ_JBJVND010000044.1"/>
</dbReference>
<name>A0ABW9IXK8_STRGJ</name>
<dbReference type="Proteomes" id="UP001631993">
    <property type="component" value="Unassembled WGS sequence"/>
</dbReference>
<dbReference type="InterPro" id="IPR054202">
    <property type="entry name" value="DUF6907"/>
</dbReference>
<evidence type="ECO:0000313" key="1">
    <source>
        <dbReference type="EMBL" id="MFM9652777.1"/>
    </source>
</evidence>
<dbReference type="Pfam" id="PF21848">
    <property type="entry name" value="DUF6907"/>
    <property type="match status" value="1"/>
</dbReference>
<gene>
    <name evidence="1" type="ORF">ACKI1S_42590</name>
</gene>
<dbReference type="EMBL" id="JBJVNE010000032">
    <property type="protein sequence ID" value="MFM9652777.1"/>
    <property type="molecule type" value="Genomic_DNA"/>
</dbReference>
<protein>
    <submittedName>
        <fullName evidence="1">DUF6907 domain-containing protein</fullName>
    </submittedName>
</protein>
<sequence>MTEPRTVVVPLLVVQPLEIPEPAWCAGHPAVDSDDAHAQFRTDIDHTGPEHHFDFRGERLWTAMLTQAPHSSDPHLRVFVEQGDYARSLDPVGLYDLAATLDAHADRLREIADQLATILDREGQ</sequence>
<proteinExistence type="predicted"/>
<comment type="caution">
    <text evidence="1">The sequence shown here is derived from an EMBL/GenBank/DDBJ whole genome shotgun (WGS) entry which is preliminary data.</text>
</comment>
<organism evidence="1 2">
    <name type="scientific">Streptomyces galilaeus</name>
    <dbReference type="NCBI Taxonomy" id="33899"/>
    <lineage>
        <taxon>Bacteria</taxon>
        <taxon>Bacillati</taxon>
        <taxon>Actinomycetota</taxon>
        <taxon>Actinomycetes</taxon>
        <taxon>Kitasatosporales</taxon>
        <taxon>Streptomycetaceae</taxon>
        <taxon>Streptomyces</taxon>
    </lineage>
</organism>
<reference evidence="1 2" key="1">
    <citation type="submission" date="2024-12" db="EMBL/GenBank/DDBJ databases">
        <title>Forecasting of Potato common scab and diversities of Pathogenic streptomyces spp. in china.</title>
        <authorList>
            <person name="Handique U."/>
            <person name="Wu J."/>
        </authorList>
    </citation>
    <scope>NUCLEOTIDE SEQUENCE [LARGE SCALE GENOMIC DNA]</scope>
    <source>
        <strain evidence="1 2">ZRIMU1585</strain>
    </source>
</reference>
<evidence type="ECO:0000313" key="2">
    <source>
        <dbReference type="Proteomes" id="UP001631993"/>
    </source>
</evidence>
<accession>A0ABW9IXK8</accession>